<comment type="caution">
    <text evidence="7">Lacks conserved residue(s) required for the propagation of feature annotation.</text>
</comment>
<dbReference type="KEGG" id="mten:GWK48_00200"/>
<evidence type="ECO:0000259" key="8">
    <source>
        <dbReference type="Pfam" id="PF02223"/>
    </source>
</evidence>
<protein>
    <recommendedName>
        <fullName evidence="7">Probable thymidylate kinase</fullName>
        <ecNumber evidence="7">2.7.4.9</ecNumber>
    </recommendedName>
    <alternativeName>
        <fullName evidence="7">dTMP kinase</fullName>
    </alternativeName>
</protein>
<dbReference type="Proteomes" id="UP000509301">
    <property type="component" value="Chromosome"/>
</dbReference>
<keyword evidence="5 7" id="KW-0418">Kinase</keyword>
<dbReference type="Gene3D" id="3.40.50.300">
    <property type="entry name" value="P-loop containing nucleotide triphosphate hydrolases"/>
    <property type="match status" value="1"/>
</dbReference>
<evidence type="ECO:0000313" key="10">
    <source>
        <dbReference type="Proteomes" id="UP000509301"/>
    </source>
</evidence>
<evidence type="ECO:0000313" key="9">
    <source>
        <dbReference type="EMBL" id="QKQ99022.1"/>
    </source>
</evidence>
<name>A0A6N0NSZ2_9CREN</name>
<feature type="domain" description="Thymidylate kinase-like" evidence="8">
    <location>
        <begin position="8"/>
        <end position="199"/>
    </location>
</feature>
<dbReference type="InterPro" id="IPR018094">
    <property type="entry name" value="Thymidylate_kinase"/>
</dbReference>
<dbReference type="HAMAP" id="MF_00165">
    <property type="entry name" value="Thymidylate_kinase"/>
    <property type="match status" value="1"/>
</dbReference>
<dbReference type="GO" id="GO:0006227">
    <property type="term" value="P:dUDP biosynthetic process"/>
    <property type="evidence" value="ECO:0007669"/>
    <property type="project" value="TreeGrafter"/>
</dbReference>
<dbReference type="SUPFAM" id="SSF52540">
    <property type="entry name" value="P-loop containing nucleoside triphosphate hydrolases"/>
    <property type="match status" value="1"/>
</dbReference>
<dbReference type="OrthoDB" id="43083at2157"/>
<evidence type="ECO:0000256" key="4">
    <source>
        <dbReference type="ARBA" id="ARBA00022741"/>
    </source>
</evidence>
<keyword evidence="2 7" id="KW-0808">Transferase</keyword>
<dbReference type="PANTHER" id="PTHR10344">
    <property type="entry name" value="THYMIDYLATE KINASE"/>
    <property type="match status" value="1"/>
</dbReference>
<gene>
    <name evidence="7" type="primary">tmk</name>
    <name evidence="9" type="ORF">GWK48_00200</name>
</gene>
<accession>A0A6N0NSZ2</accession>
<dbReference type="EMBL" id="CP049074">
    <property type="protein sequence ID" value="QKQ99022.1"/>
    <property type="molecule type" value="Genomic_DNA"/>
</dbReference>
<dbReference type="InterPro" id="IPR039430">
    <property type="entry name" value="Thymidylate_kin-like_dom"/>
</dbReference>
<dbReference type="RefSeq" id="WP_174628521.1">
    <property type="nucleotide sequence ID" value="NZ_CP049074.1"/>
</dbReference>
<dbReference type="Pfam" id="PF02223">
    <property type="entry name" value="Thymidylate_kin"/>
    <property type="match status" value="1"/>
</dbReference>
<dbReference type="GeneID" id="55640319"/>
<evidence type="ECO:0000256" key="2">
    <source>
        <dbReference type="ARBA" id="ARBA00022679"/>
    </source>
</evidence>
<evidence type="ECO:0000256" key="6">
    <source>
        <dbReference type="ARBA" id="ARBA00022840"/>
    </source>
</evidence>
<dbReference type="GO" id="GO:0006233">
    <property type="term" value="P:dTDP biosynthetic process"/>
    <property type="evidence" value="ECO:0007669"/>
    <property type="project" value="InterPro"/>
</dbReference>
<keyword evidence="6 7" id="KW-0067">ATP-binding</keyword>
<keyword evidence="10" id="KW-1185">Reference proteome</keyword>
<organism evidence="9 10">
    <name type="scientific">Metallosphaera tengchongensis</name>
    <dbReference type="NCBI Taxonomy" id="1532350"/>
    <lineage>
        <taxon>Archaea</taxon>
        <taxon>Thermoproteota</taxon>
        <taxon>Thermoprotei</taxon>
        <taxon>Sulfolobales</taxon>
        <taxon>Sulfolobaceae</taxon>
        <taxon>Metallosphaera</taxon>
    </lineage>
</organism>
<dbReference type="GO" id="GO:0004798">
    <property type="term" value="F:dTMP kinase activity"/>
    <property type="evidence" value="ECO:0007669"/>
    <property type="project" value="UniProtKB-UniRule"/>
</dbReference>
<comment type="similarity">
    <text evidence="1 7">Belongs to the thymidylate kinase family.</text>
</comment>
<dbReference type="EC" id="2.7.4.9" evidence="7"/>
<evidence type="ECO:0000256" key="7">
    <source>
        <dbReference type="HAMAP-Rule" id="MF_00165"/>
    </source>
</evidence>
<reference evidence="9 10" key="1">
    <citation type="submission" date="2020-02" db="EMBL/GenBank/DDBJ databases">
        <title>Comparative genome analysis reveals the metabolism and evolution of the thermophilic archaeal genus Metallosphaera.</title>
        <authorList>
            <person name="Jiang C."/>
        </authorList>
    </citation>
    <scope>NUCLEOTIDE SEQUENCE [LARGE SCALE GENOMIC DNA]</scope>
    <source>
        <strain evidence="9 10">Ric-A</strain>
    </source>
</reference>
<dbReference type="InterPro" id="IPR027417">
    <property type="entry name" value="P-loop_NTPase"/>
</dbReference>
<evidence type="ECO:0000256" key="3">
    <source>
        <dbReference type="ARBA" id="ARBA00022727"/>
    </source>
</evidence>
<keyword evidence="3 7" id="KW-0545">Nucleotide biosynthesis</keyword>
<dbReference type="AlphaFoldDB" id="A0A6N0NSZ2"/>
<keyword evidence="4 7" id="KW-0547">Nucleotide-binding</keyword>
<evidence type="ECO:0000256" key="1">
    <source>
        <dbReference type="ARBA" id="ARBA00009776"/>
    </source>
</evidence>
<dbReference type="GO" id="GO:0005737">
    <property type="term" value="C:cytoplasm"/>
    <property type="evidence" value="ECO:0007669"/>
    <property type="project" value="TreeGrafter"/>
</dbReference>
<proteinExistence type="inferred from homology"/>
<dbReference type="PANTHER" id="PTHR10344:SF1">
    <property type="entry name" value="THYMIDYLATE KINASE"/>
    <property type="match status" value="1"/>
</dbReference>
<comment type="catalytic activity">
    <reaction evidence="7">
        <text>dTMP + ATP = dTDP + ADP</text>
        <dbReference type="Rhea" id="RHEA:13517"/>
        <dbReference type="ChEBI" id="CHEBI:30616"/>
        <dbReference type="ChEBI" id="CHEBI:58369"/>
        <dbReference type="ChEBI" id="CHEBI:63528"/>
        <dbReference type="ChEBI" id="CHEBI:456216"/>
        <dbReference type="EC" id="2.7.4.9"/>
    </reaction>
</comment>
<dbReference type="GO" id="GO:0006235">
    <property type="term" value="P:dTTP biosynthetic process"/>
    <property type="evidence" value="ECO:0007669"/>
    <property type="project" value="UniProtKB-UniRule"/>
</dbReference>
<sequence>MEGKIIALEGSEGSGRTFHANALRMYLEEQGYGVVTFGLGLSKLMGEPLAKKKRDIVFQRRTLFLSYVTDLADQVENLVKPMIKAGFLALADGYTSTLIAWGLTRGLEIDWMKDVLSSLPKADISIGLTSTPEEVIRRILRKKGSLDPLSSGIDICINEELFSSYRQYLEQFQNHLKTLMTNSFMVDTTRNYEVVRSEIVKIIGDRID</sequence>
<evidence type="ECO:0000256" key="5">
    <source>
        <dbReference type="ARBA" id="ARBA00022777"/>
    </source>
</evidence>
<dbReference type="GO" id="GO:0005524">
    <property type="term" value="F:ATP binding"/>
    <property type="evidence" value="ECO:0007669"/>
    <property type="project" value="UniProtKB-UniRule"/>
</dbReference>